<comment type="similarity">
    <text evidence="1">Belongs to the universal stress protein A family.</text>
</comment>
<evidence type="ECO:0000256" key="1">
    <source>
        <dbReference type="ARBA" id="ARBA00008791"/>
    </source>
</evidence>
<dbReference type="GeneID" id="73901549"/>
<keyword evidence="4" id="KW-1185">Reference proteome</keyword>
<name>A0ABD5NT02_9EURY</name>
<organism evidence="3 4">
    <name type="scientific">Halovivax cerinus</name>
    <dbReference type="NCBI Taxonomy" id="1487865"/>
    <lineage>
        <taxon>Archaea</taxon>
        <taxon>Methanobacteriati</taxon>
        <taxon>Methanobacteriota</taxon>
        <taxon>Stenosarchaea group</taxon>
        <taxon>Halobacteria</taxon>
        <taxon>Halobacteriales</taxon>
        <taxon>Natrialbaceae</taxon>
        <taxon>Halovivax</taxon>
    </lineage>
</organism>
<protein>
    <submittedName>
        <fullName evidence="3">Universal stress protein</fullName>
    </submittedName>
</protein>
<dbReference type="PRINTS" id="PR01438">
    <property type="entry name" value="UNVRSLSTRESS"/>
</dbReference>
<accession>A0ABD5NT02</accession>
<comment type="caution">
    <text evidence="3">The sequence shown here is derived from an EMBL/GenBank/DDBJ whole genome shotgun (WGS) entry which is preliminary data.</text>
</comment>
<dbReference type="Gene3D" id="3.40.50.620">
    <property type="entry name" value="HUPs"/>
    <property type="match status" value="1"/>
</dbReference>
<dbReference type="RefSeq" id="WP_256532466.1">
    <property type="nucleotide sequence ID" value="NZ_CP101824.1"/>
</dbReference>
<dbReference type="CDD" id="cd00293">
    <property type="entry name" value="USP-like"/>
    <property type="match status" value="1"/>
</dbReference>
<reference evidence="3 4" key="1">
    <citation type="journal article" date="2019" name="Int. J. Syst. Evol. Microbiol.">
        <title>The Global Catalogue of Microorganisms (GCM) 10K type strain sequencing project: providing services to taxonomists for standard genome sequencing and annotation.</title>
        <authorList>
            <consortium name="The Broad Institute Genomics Platform"/>
            <consortium name="The Broad Institute Genome Sequencing Center for Infectious Disease"/>
            <person name="Wu L."/>
            <person name="Ma J."/>
        </authorList>
    </citation>
    <scope>NUCLEOTIDE SEQUENCE [LARGE SCALE GENOMIC DNA]</scope>
    <source>
        <strain evidence="3 4">IBRC-M 10256</strain>
    </source>
</reference>
<dbReference type="AlphaFoldDB" id="A0ABD5NT02"/>
<evidence type="ECO:0000259" key="2">
    <source>
        <dbReference type="Pfam" id="PF00582"/>
    </source>
</evidence>
<gene>
    <name evidence="3" type="ORF">ACFOUR_17645</name>
</gene>
<dbReference type="Proteomes" id="UP001595846">
    <property type="component" value="Unassembled WGS sequence"/>
</dbReference>
<sequence>MVDSAALSVETILAPVDGSDASTNAVEHAVELADRYDATVHVLFVLGREVVLGMDADAVAEDDVAQNVQTYLADVRSYADERAISITTSTVHGFSRERKTTHPGSVVLDTADDIDADLVVVPRPSTDGPATVLETVAEYVLGYASQPVLSV</sequence>
<dbReference type="EMBL" id="JBHSAQ010000016">
    <property type="protein sequence ID" value="MFC3960187.1"/>
    <property type="molecule type" value="Genomic_DNA"/>
</dbReference>
<dbReference type="Pfam" id="PF00582">
    <property type="entry name" value="Usp"/>
    <property type="match status" value="1"/>
</dbReference>
<dbReference type="InterPro" id="IPR006015">
    <property type="entry name" value="Universal_stress_UspA"/>
</dbReference>
<feature type="domain" description="UspA" evidence="2">
    <location>
        <begin position="10"/>
        <end position="150"/>
    </location>
</feature>
<dbReference type="PANTHER" id="PTHR46268:SF6">
    <property type="entry name" value="UNIVERSAL STRESS PROTEIN UP12"/>
    <property type="match status" value="1"/>
</dbReference>
<proteinExistence type="inferred from homology"/>
<evidence type="ECO:0000313" key="3">
    <source>
        <dbReference type="EMBL" id="MFC3960187.1"/>
    </source>
</evidence>
<evidence type="ECO:0000313" key="4">
    <source>
        <dbReference type="Proteomes" id="UP001595846"/>
    </source>
</evidence>
<dbReference type="InterPro" id="IPR014729">
    <property type="entry name" value="Rossmann-like_a/b/a_fold"/>
</dbReference>
<dbReference type="PANTHER" id="PTHR46268">
    <property type="entry name" value="STRESS RESPONSE PROTEIN NHAX"/>
    <property type="match status" value="1"/>
</dbReference>
<dbReference type="InterPro" id="IPR006016">
    <property type="entry name" value="UspA"/>
</dbReference>
<dbReference type="SUPFAM" id="SSF52402">
    <property type="entry name" value="Adenine nucleotide alpha hydrolases-like"/>
    <property type="match status" value="1"/>
</dbReference>